<evidence type="ECO:0000259" key="5">
    <source>
        <dbReference type="Pfam" id="PF00669"/>
    </source>
</evidence>
<dbReference type="Gene3D" id="3.30.70.2120">
    <property type="match status" value="1"/>
</dbReference>
<feature type="domain" description="Flagellin C-terminal" evidence="6">
    <location>
        <begin position="360"/>
        <end position="444"/>
    </location>
</feature>
<evidence type="ECO:0000256" key="3">
    <source>
        <dbReference type="ARBA" id="ARBA00023143"/>
    </source>
</evidence>
<dbReference type="InterPro" id="IPR042187">
    <property type="entry name" value="Flagellin_C_sub2"/>
</dbReference>
<dbReference type="Pfam" id="PF00669">
    <property type="entry name" value="Flagellin_N"/>
    <property type="match status" value="1"/>
</dbReference>
<comment type="similarity">
    <text evidence="1 4">Belongs to the bacterial flagellin family.</text>
</comment>
<keyword evidence="7" id="KW-0282">Flagellum</keyword>
<comment type="subcellular location">
    <subcellularLocation>
        <location evidence="4">Secreted</location>
    </subcellularLocation>
    <subcellularLocation>
        <location evidence="4">Bacterial flagellum</location>
    </subcellularLocation>
</comment>
<feature type="domain" description="Flagellin N-terminal" evidence="5">
    <location>
        <begin position="7"/>
        <end position="144"/>
    </location>
</feature>
<dbReference type="SUPFAM" id="SSF64518">
    <property type="entry name" value="Phase 1 flagellin"/>
    <property type="match status" value="1"/>
</dbReference>
<accession>A0ABW4JT53</accession>
<evidence type="ECO:0000256" key="2">
    <source>
        <dbReference type="ARBA" id="ARBA00020110"/>
    </source>
</evidence>
<dbReference type="InterPro" id="IPR001029">
    <property type="entry name" value="Flagellin_N"/>
</dbReference>
<dbReference type="Pfam" id="PF00700">
    <property type="entry name" value="Flagellin_C"/>
    <property type="match status" value="1"/>
</dbReference>
<keyword evidence="7" id="KW-0966">Cell projection</keyword>
<dbReference type="Proteomes" id="UP001597079">
    <property type="component" value="Unassembled WGS sequence"/>
</dbReference>
<dbReference type="Gene3D" id="6.10.10.10">
    <property type="entry name" value="Flagellar export chaperone, C-terminal domain"/>
    <property type="match status" value="1"/>
</dbReference>
<dbReference type="RefSeq" id="WP_377946287.1">
    <property type="nucleotide sequence ID" value="NZ_JBHUCX010000102.1"/>
</dbReference>
<gene>
    <name evidence="7" type="ORF">ACFSB2_26655</name>
</gene>
<dbReference type="PANTHER" id="PTHR42792">
    <property type="entry name" value="FLAGELLIN"/>
    <property type="match status" value="1"/>
</dbReference>
<dbReference type="PANTHER" id="PTHR42792:SF2">
    <property type="entry name" value="FLAGELLIN"/>
    <property type="match status" value="1"/>
</dbReference>
<evidence type="ECO:0000256" key="1">
    <source>
        <dbReference type="ARBA" id="ARBA00005709"/>
    </source>
</evidence>
<sequence length="446" mass="44932">MSASFSINFNPAANSVLSNLTQVGNAVQQDSEVMSTGNSVNSAADNPADYAMSQNMIMNSNGLNVAAQNAQQGVSMIQTATGAQQQSLGILQTMNQLATQAAQSGTQTVSDRAGLQLEMNSLAQEINSIANQTQYNGLNILSGQFSNATGAQTVTLQVGADQGQTISFNIAGTDANSLGVAGVAADTVGSYTSGSATASANLTAPAGADLATNGTSGISLVSGSILETGTFQVVFNGNYQAGSGTTTANMSSGTLQLQMEGADGTYEDIGNAINITSGTTAVTLGDSASGAAINFTFNSATFGTATVAASGDSGTLSQTDSFTLTGTATSSGSASNSWTSSTNVVGLNILTQSNAAQSLTSIQSAISTLTDQEEQLGAVQNRLTNTVSDLNNTSSNLQTANNVIVGANMAQAESKFSQDQILEQAGISVLSQVNQQPSMVLKLLGA</sequence>
<dbReference type="PRINTS" id="PR00207">
    <property type="entry name" value="FLAGELLIN"/>
</dbReference>
<evidence type="ECO:0000256" key="4">
    <source>
        <dbReference type="RuleBase" id="RU362073"/>
    </source>
</evidence>
<keyword evidence="7" id="KW-0969">Cilium</keyword>
<dbReference type="Gene3D" id="1.20.1330.10">
    <property type="entry name" value="f41 fragment of flagellin, N-terminal domain"/>
    <property type="match status" value="1"/>
</dbReference>
<dbReference type="InterPro" id="IPR001492">
    <property type="entry name" value="Flagellin"/>
</dbReference>
<evidence type="ECO:0000313" key="7">
    <source>
        <dbReference type="EMBL" id="MFD1678250.1"/>
    </source>
</evidence>
<keyword evidence="8" id="KW-1185">Reference proteome</keyword>
<organism evidence="7 8">
    <name type="scientific">Alicyclobacillus fodiniaquatilis</name>
    <dbReference type="NCBI Taxonomy" id="1661150"/>
    <lineage>
        <taxon>Bacteria</taxon>
        <taxon>Bacillati</taxon>
        <taxon>Bacillota</taxon>
        <taxon>Bacilli</taxon>
        <taxon>Bacillales</taxon>
        <taxon>Alicyclobacillaceae</taxon>
        <taxon>Alicyclobacillus</taxon>
    </lineage>
</organism>
<protein>
    <recommendedName>
        <fullName evidence="2 4">Flagellin</fullName>
    </recommendedName>
</protein>
<keyword evidence="4" id="KW-0964">Secreted</keyword>
<evidence type="ECO:0000313" key="8">
    <source>
        <dbReference type="Proteomes" id="UP001597079"/>
    </source>
</evidence>
<comment type="function">
    <text evidence="4">Flagellin is the subunit protein which polymerizes to form the filaments of bacterial flagella.</text>
</comment>
<name>A0ABW4JT53_9BACL</name>
<comment type="caution">
    <text evidence="7">The sequence shown here is derived from an EMBL/GenBank/DDBJ whole genome shotgun (WGS) entry which is preliminary data.</text>
</comment>
<proteinExistence type="inferred from homology"/>
<keyword evidence="3 4" id="KW-0975">Bacterial flagellum</keyword>
<reference evidence="8" key="1">
    <citation type="journal article" date="2019" name="Int. J. Syst. Evol. Microbiol.">
        <title>The Global Catalogue of Microorganisms (GCM) 10K type strain sequencing project: providing services to taxonomists for standard genome sequencing and annotation.</title>
        <authorList>
            <consortium name="The Broad Institute Genomics Platform"/>
            <consortium name="The Broad Institute Genome Sequencing Center for Infectious Disease"/>
            <person name="Wu L."/>
            <person name="Ma J."/>
        </authorList>
    </citation>
    <scope>NUCLEOTIDE SEQUENCE [LARGE SCALE GENOMIC DNA]</scope>
    <source>
        <strain evidence="8">CGMCC 1.12286</strain>
    </source>
</reference>
<dbReference type="InterPro" id="IPR046358">
    <property type="entry name" value="Flagellin_C"/>
</dbReference>
<dbReference type="EMBL" id="JBHUCX010000102">
    <property type="protein sequence ID" value="MFD1678250.1"/>
    <property type="molecule type" value="Genomic_DNA"/>
</dbReference>
<evidence type="ECO:0000259" key="6">
    <source>
        <dbReference type="Pfam" id="PF00700"/>
    </source>
</evidence>